<dbReference type="PANTHER" id="PTHR33420">
    <property type="entry name" value="FIMBRIAL SUBUNIT ELFA-RELATED"/>
    <property type="match status" value="1"/>
</dbReference>
<feature type="chain" id="PRO_5046879888" description="Fimbrial-type adhesion domain-containing protein" evidence="2">
    <location>
        <begin position="37"/>
        <end position="350"/>
    </location>
</feature>
<keyword evidence="5" id="KW-1185">Reference proteome</keyword>
<gene>
    <name evidence="4" type="ORF">N0H69_12875</name>
</gene>
<organism evidence="4 5">
    <name type="scientific">Yersinia alsatica</name>
    <dbReference type="NCBI Taxonomy" id="2890317"/>
    <lineage>
        <taxon>Bacteria</taxon>
        <taxon>Pseudomonadati</taxon>
        <taxon>Pseudomonadota</taxon>
        <taxon>Gammaproteobacteria</taxon>
        <taxon>Enterobacterales</taxon>
        <taxon>Yersiniaceae</taxon>
        <taxon>Yersinia</taxon>
    </lineage>
</organism>
<evidence type="ECO:0000313" key="5">
    <source>
        <dbReference type="Proteomes" id="UP001057860"/>
    </source>
</evidence>
<evidence type="ECO:0000256" key="2">
    <source>
        <dbReference type="SAM" id="SignalP"/>
    </source>
</evidence>
<sequence>MKNSVIDLARHRIFSTASLLLLLCGTLMVLSPGALALTTCTGNTKTITVPMPAAVTVPSDADVGTILSSWSMTAAETNWFTCSATVQESIGIGFEAYMLTPSGLTITDGGAVYKVFNTNLAGVGIAMGSKGYANGCGWQPDWKPVSDVQGYACNAPELLPNGGQFRAILVKTGPITAGTVNAMTVAKAPMKINGAWSTSLVNTINITATQVTVLSCLTPDVLVRLGTHDASEFSGMGSFTAAVNFDVALNNCPAGINTITYQIDAVTPILNAASSVVALDSSSTASGIGVQLLDEVGNPFTFGQPTRLTAYSGSTGGNYKIPLKARYYQTEARLQPGTANTMMSFTMTYK</sequence>
<proteinExistence type="predicted"/>
<feature type="domain" description="Fimbrial-type adhesion" evidence="3">
    <location>
        <begin position="220"/>
        <end position="350"/>
    </location>
</feature>
<reference evidence="4" key="1">
    <citation type="submission" date="2022-08" db="EMBL/GenBank/DDBJ databases">
        <authorList>
            <person name="Bogun A."/>
            <person name="Kislichkina A."/>
            <person name="Solomentsev V."/>
            <person name="Skryabin Y."/>
            <person name="Sizova A."/>
            <person name="Platonov M."/>
            <person name="Dentovskaya S."/>
        </authorList>
    </citation>
    <scope>NUCLEOTIDE SEQUENCE</scope>
    <source>
        <strain evidence="4">SCPM-O-B-7604</strain>
    </source>
</reference>
<accession>A0ABY5UJD4</accession>
<keyword evidence="1 2" id="KW-0732">Signal</keyword>
<evidence type="ECO:0000256" key="1">
    <source>
        <dbReference type="ARBA" id="ARBA00022729"/>
    </source>
</evidence>
<protein>
    <recommendedName>
        <fullName evidence="3">Fimbrial-type adhesion domain-containing protein</fullName>
    </recommendedName>
</protein>
<dbReference type="InterPro" id="IPR000259">
    <property type="entry name" value="Adhesion_dom_fimbrial"/>
</dbReference>
<dbReference type="PANTHER" id="PTHR33420:SF3">
    <property type="entry name" value="FIMBRIAL SUBUNIT ELFA"/>
    <property type="match status" value="1"/>
</dbReference>
<dbReference type="InterPro" id="IPR050263">
    <property type="entry name" value="Bact_Fimbrial_Adh_Pro"/>
</dbReference>
<evidence type="ECO:0000259" key="3">
    <source>
        <dbReference type="Pfam" id="PF00419"/>
    </source>
</evidence>
<dbReference type="EMBL" id="CP104006">
    <property type="protein sequence ID" value="UWM43619.1"/>
    <property type="molecule type" value="Genomic_DNA"/>
</dbReference>
<name>A0ABY5UJD4_9GAMM</name>
<evidence type="ECO:0000313" key="4">
    <source>
        <dbReference type="EMBL" id="UWM43619.1"/>
    </source>
</evidence>
<dbReference type="RefSeq" id="WP_216594359.1">
    <property type="nucleotide sequence ID" value="NZ_CABHWR010000107.1"/>
</dbReference>
<dbReference type="Pfam" id="PF00419">
    <property type="entry name" value="Fimbrial"/>
    <property type="match status" value="1"/>
</dbReference>
<feature type="signal peptide" evidence="2">
    <location>
        <begin position="1"/>
        <end position="36"/>
    </location>
</feature>
<dbReference type="Proteomes" id="UP001057860">
    <property type="component" value="Chromosome"/>
</dbReference>
<dbReference type="GeneID" id="75140908"/>